<accession>A0A2T4UBF1</accession>
<dbReference type="Proteomes" id="UP000240739">
    <property type="component" value="Unassembled WGS sequence"/>
</dbReference>
<dbReference type="GO" id="GO:0004449">
    <property type="term" value="F:isocitrate dehydrogenase (NAD+) activity"/>
    <property type="evidence" value="ECO:0007669"/>
    <property type="project" value="TreeGrafter"/>
</dbReference>
<dbReference type="PANTHER" id="PTHR11835:SF48">
    <property type="entry name" value="HOMOISOCITRATE DEHYDROGENASE, MITOCHONDRIAL"/>
    <property type="match status" value="1"/>
</dbReference>
<reference evidence="3 4" key="1">
    <citation type="submission" date="2018-03" db="EMBL/GenBank/DDBJ databases">
        <title>Aquarubrobacter algicola gen. nov., sp. nov., a novel actinobacterium isolated from shallow eutrophic lake during the end of cyanobacterial harmful algal blooms.</title>
        <authorList>
            <person name="Chun S.J."/>
        </authorList>
    </citation>
    <scope>NUCLEOTIDE SEQUENCE [LARGE SCALE GENOMIC DNA]</scope>
    <source>
        <strain evidence="3 4">Seoho-28</strain>
    </source>
</reference>
<evidence type="ECO:0000313" key="4">
    <source>
        <dbReference type="Proteomes" id="UP000240739"/>
    </source>
</evidence>
<dbReference type="EMBL" id="PYYB01000006">
    <property type="protein sequence ID" value="PTL54178.1"/>
    <property type="molecule type" value="Genomic_DNA"/>
</dbReference>
<dbReference type="RefSeq" id="WP_107571453.1">
    <property type="nucleotide sequence ID" value="NZ_PYYB01000006.1"/>
</dbReference>
<dbReference type="Gene3D" id="3.40.718.10">
    <property type="entry name" value="Isopropylmalate Dehydrogenase"/>
    <property type="match status" value="1"/>
</dbReference>
<dbReference type="SUPFAM" id="SSF53659">
    <property type="entry name" value="Isocitrate/Isopropylmalate dehydrogenase-like"/>
    <property type="match status" value="1"/>
</dbReference>
<dbReference type="AlphaFoldDB" id="A0A2T4UBF1"/>
<evidence type="ECO:0000256" key="1">
    <source>
        <dbReference type="ARBA" id="ARBA00007769"/>
    </source>
</evidence>
<keyword evidence="4" id="KW-1185">Reference proteome</keyword>
<dbReference type="PANTHER" id="PTHR11835">
    <property type="entry name" value="DECARBOXYLATING DEHYDROGENASES-ISOCITRATE, ISOPROPYLMALATE, TARTRATE"/>
    <property type="match status" value="1"/>
</dbReference>
<gene>
    <name evidence="3" type="ORF">C7Y72_22480</name>
</gene>
<organism evidence="3 4">
    <name type="scientific">Paraconexibacter algicola</name>
    <dbReference type="NCBI Taxonomy" id="2133960"/>
    <lineage>
        <taxon>Bacteria</taxon>
        <taxon>Bacillati</taxon>
        <taxon>Actinomycetota</taxon>
        <taxon>Thermoleophilia</taxon>
        <taxon>Solirubrobacterales</taxon>
        <taxon>Paraconexibacteraceae</taxon>
        <taxon>Paraconexibacter</taxon>
    </lineage>
</organism>
<comment type="caution">
    <text evidence="3">The sequence shown here is derived from an EMBL/GenBank/DDBJ whole genome shotgun (WGS) entry which is preliminary data.</text>
</comment>
<evidence type="ECO:0000259" key="2">
    <source>
        <dbReference type="SMART" id="SM01329"/>
    </source>
</evidence>
<dbReference type="GO" id="GO:0006099">
    <property type="term" value="P:tricarboxylic acid cycle"/>
    <property type="evidence" value="ECO:0007669"/>
    <property type="project" value="TreeGrafter"/>
</dbReference>
<feature type="domain" description="Isopropylmalate dehydrogenase-like" evidence="2">
    <location>
        <begin position="6"/>
        <end position="351"/>
    </location>
</feature>
<sequence length="369" mass="39422">MSDRLKIIILEGDETGQELLEQAVRVLAPDVVDLELDLERFDLSLEHRRATDNQVVSDAAQAMRECGLGIKAATITPEGKDDVGSPNRLLREGIDGKVIVRTGRRIPGITPVGGTYHPISVVRMAVGDAYGAEQWREGEEGSPDEVAFRTERISRSVCRAVSDYAFQTARKMGGKVYGGPKWTVSPVYEGMLKEEMDAAAERYPDVTYRPVLIDATYAGLVSGATETPLVIPALNRDGDCLSDLVMPMFGSIAGAESVLLAFDEDYTTTVAMAEAPHGTAPALMGKDVANPMAMILSCAAVLHHASTAGAGPKAERASRAIYESVLEATAAGVRTPDLGGHVGTTEFTSDVIARIRTKIEVWSSLGSTV</sequence>
<dbReference type="GO" id="GO:0047046">
    <property type="term" value="F:homoisocitrate dehydrogenase activity"/>
    <property type="evidence" value="ECO:0007669"/>
    <property type="project" value="TreeGrafter"/>
</dbReference>
<dbReference type="GO" id="GO:0006102">
    <property type="term" value="P:isocitrate metabolic process"/>
    <property type="evidence" value="ECO:0007669"/>
    <property type="project" value="TreeGrafter"/>
</dbReference>
<protein>
    <submittedName>
        <fullName evidence="3">Isocitrate dehydrogenase</fullName>
    </submittedName>
</protein>
<dbReference type="SMART" id="SM01329">
    <property type="entry name" value="Iso_dh"/>
    <property type="match status" value="1"/>
</dbReference>
<comment type="similarity">
    <text evidence="1">Belongs to the isocitrate and isopropylmalate dehydrogenases family.</text>
</comment>
<proteinExistence type="inferred from homology"/>
<dbReference type="InterPro" id="IPR024084">
    <property type="entry name" value="IsoPropMal-DH-like_dom"/>
</dbReference>
<dbReference type="Pfam" id="PF00180">
    <property type="entry name" value="Iso_dh"/>
    <property type="match status" value="1"/>
</dbReference>
<evidence type="ECO:0000313" key="3">
    <source>
        <dbReference type="EMBL" id="PTL54178.1"/>
    </source>
</evidence>
<name>A0A2T4UBF1_9ACTN</name>
<dbReference type="OrthoDB" id="9806254at2"/>
<dbReference type="GO" id="GO:0009085">
    <property type="term" value="P:lysine biosynthetic process"/>
    <property type="evidence" value="ECO:0007669"/>
    <property type="project" value="TreeGrafter"/>
</dbReference>